<dbReference type="Proteomes" id="UP000717696">
    <property type="component" value="Unassembled WGS sequence"/>
</dbReference>
<feature type="transmembrane region" description="Helical" evidence="2">
    <location>
        <begin position="83"/>
        <end position="105"/>
    </location>
</feature>
<feature type="region of interest" description="Disordered" evidence="1">
    <location>
        <begin position="25"/>
        <end position="50"/>
    </location>
</feature>
<sequence length="119" mass="13270">MFRAKGSTREVVGRPQWPAIETIVAPKEEPSILDPSDVPDDPAEAPADKNERGWTRWPVAIFATLVYWPIIRPLDAFLSNPTCFLLLLVVFLYGCLPFMITSGFLSNVMAGKEAKIHVL</sequence>
<feature type="transmembrane region" description="Helical" evidence="2">
    <location>
        <begin position="54"/>
        <end position="71"/>
    </location>
</feature>
<gene>
    <name evidence="3" type="ORF">B0J13DRAFT_677659</name>
</gene>
<evidence type="ECO:0000313" key="3">
    <source>
        <dbReference type="EMBL" id="KAH7136857.1"/>
    </source>
</evidence>
<protein>
    <submittedName>
        <fullName evidence="3">Uncharacterized protein</fullName>
    </submittedName>
</protein>
<keyword evidence="2" id="KW-0812">Transmembrane</keyword>
<accession>A0A9P9EGV0</accession>
<keyword evidence="2" id="KW-1133">Transmembrane helix</keyword>
<evidence type="ECO:0000256" key="2">
    <source>
        <dbReference type="SAM" id="Phobius"/>
    </source>
</evidence>
<name>A0A9P9EGV0_9HYPO</name>
<keyword evidence="4" id="KW-1185">Reference proteome</keyword>
<comment type="caution">
    <text evidence="3">The sequence shown here is derived from an EMBL/GenBank/DDBJ whole genome shotgun (WGS) entry which is preliminary data.</text>
</comment>
<keyword evidence="2" id="KW-0472">Membrane</keyword>
<evidence type="ECO:0000256" key="1">
    <source>
        <dbReference type="SAM" id="MobiDB-lite"/>
    </source>
</evidence>
<proteinExistence type="predicted"/>
<organism evidence="3 4">
    <name type="scientific">Dactylonectria estremocensis</name>
    <dbReference type="NCBI Taxonomy" id="1079267"/>
    <lineage>
        <taxon>Eukaryota</taxon>
        <taxon>Fungi</taxon>
        <taxon>Dikarya</taxon>
        <taxon>Ascomycota</taxon>
        <taxon>Pezizomycotina</taxon>
        <taxon>Sordariomycetes</taxon>
        <taxon>Hypocreomycetidae</taxon>
        <taxon>Hypocreales</taxon>
        <taxon>Nectriaceae</taxon>
        <taxon>Dactylonectria</taxon>
    </lineage>
</organism>
<evidence type="ECO:0000313" key="4">
    <source>
        <dbReference type="Proteomes" id="UP000717696"/>
    </source>
</evidence>
<reference evidence="3" key="1">
    <citation type="journal article" date="2021" name="Nat. Commun.">
        <title>Genetic determinants of endophytism in the Arabidopsis root mycobiome.</title>
        <authorList>
            <person name="Mesny F."/>
            <person name="Miyauchi S."/>
            <person name="Thiergart T."/>
            <person name="Pickel B."/>
            <person name="Atanasova L."/>
            <person name="Karlsson M."/>
            <person name="Huettel B."/>
            <person name="Barry K.W."/>
            <person name="Haridas S."/>
            <person name="Chen C."/>
            <person name="Bauer D."/>
            <person name="Andreopoulos W."/>
            <person name="Pangilinan J."/>
            <person name="LaButti K."/>
            <person name="Riley R."/>
            <person name="Lipzen A."/>
            <person name="Clum A."/>
            <person name="Drula E."/>
            <person name="Henrissat B."/>
            <person name="Kohler A."/>
            <person name="Grigoriev I.V."/>
            <person name="Martin F.M."/>
            <person name="Hacquard S."/>
        </authorList>
    </citation>
    <scope>NUCLEOTIDE SEQUENCE</scope>
    <source>
        <strain evidence="3">MPI-CAGE-AT-0021</strain>
    </source>
</reference>
<dbReference type="OrthoDB" id="5088863at2759"/>
<dbReference type="AlphaFoldDB" id="A0A9P9EGV0"/>
<dbReference type="EMBL" id="JAGMUU010000016">
    <property type="protein sequence ID" value="KAH7136857.1"/>
    <property type="molecule type" value="Genomic_DNA"/>
</dbReference>